<accession>A0ABY4YT35</accession>
<keyword evidence="2" id="KW-1133">Transmembrane helix</keyword>
<reference evidence="4" key="1">
    <citation type="submission" date="2022-06" db="EMBL/GenBank/DDBJ databases">
        <title>Ornithinimicrobium HY1793.</title>
        <authorList>
            <person name="Huang Y."/>
        </authorList>
    </citation>
    <scope>NUCLEOTIDE SEQUENCE</scope>
    <source>
        <strain evidence="4">HY1793</strain>
    </source>
</reference>
<dbReference type="EMBL" id="CP099489">
    <property type="protein sequence ID" value="USQ79415.1"/>
    <property type="molecule type" value="Genomic_DNA"/>
</dbReference>
<feature type="compositionally biased region" description="Basic and acidic residues" evidence="1">
    <location>
        <begin position="303"/>
        <end position="313"/>
    </location>
</feature>
<dbReference type="InterPro" id="IPR036514">
    <property type="entry name" value="SGNH_hydro_sf"/>
</dbReference>
<name>A0ABY4YT35_9MICO</name>
<organism evidence="4 5">
    <name type="scientific">Ornithinimicrobium faecis</name>
    <dbReference type="NCBI Taxonomy" id="2934158"/>
    <lineage>
        <taxon>Bacteria</taxon>
        <taxon>Bacillati</taxon>
        <taxon>Actinomycetota</taxon>
        <taxon>Actinomycetes</taxon>
        <taxon>Micrococcales</taxon>
        <taxon>Ornithinimicrobiaceae</taxon>
        <taxon>Ornithinimicrobium</taxon>
    </lineage>
</organism>
<evidence type="ECO:0000313" key="4">
    <source>
        <dbReference type="EMBL" id="USQ79415.1"/>
    </source>
</evidence>
<dbReference type="RefSeq" id="WP_252592467.1">
    <property type="nucleotide sequence ID" value="NZ_CP099489.1"/>
</dbReference>
<feature type="transmembrane region" description="Helical" evidence="2">
    <location>
        <begin position="12"/>
        <end position="32"/>
    </location>
</feature>
<dbReference type="GO" id="GO:0016787">
    <property type="term" value="F:hydrolase activity"/>
    <property type="evidence" value="ECO:0007669"/>
    <property type="project" value="UniProtKB-KW"/>
</dbReference>
<evidence type="ECO:0000259" key="3">
    <source>
        <dbReference type="Pfam" id="PF13472"/>
    </source>
</evidence>
<keyword evidence="2" id="KW-0472">Membrane</keyword>
<keyword evidence="2" id="KW-0812">Transmembrane</keyword>
<dbReference type="PANTHER" id="PTHR30383">
    <property type="entry name" value="THIOESTERASE 1/PROTEASE 1/LYSOPHOSPHOLIPASE L1"/>
    <property type="match status" value="1"/>
</dbReference>
<feature type="domain" description="SGNH hydrolase-type esterase" evidence="3">
    <location>
        <begin position="69"/>
        <end position="248"/>
    </location>
</feature>
<dbReference type="PANTHER" id="PTHR30383:SF5">
    <property type="entry name" value="SGNH HYDROLASE-TYPE ESTERASE DOMAIN-CONTAINING PROTEIN"/>
    <property type="match status" value="1"/>
</dbReference>
<feature type="compositionally biased region" description="Basic and acidic residues" evidence="1">
    <location>
        <begin position="323"/>
        <end position="332"/>
    </location>
</feature>
<dbReference type="InterPro" id="IPR013830">
    <property type="entry name" value="SGNH_hydro"/>
</dbReference>
<gene>
    <name evidence="4" type="ORF">NF556_17695</name>
</gene>
<feature type="compositionally biased region" description="Acidic residues" evidence="1">
    <location>
        <begin position="333"/>
        <end position="349"/>
    </location>
</feature>
<proteinExistence type="predicted"/>
<dbReference type="Proteomes" id="UP001056455">
    <property type="component" value="Chromosome"/>
</dbReference>
<feature type="region of interest" description="Disordered" evidence="1">
    <location>
        <begin position="268"/>
        <end position="386"/>
    </location>
</feature>
<dbReference type="InterPro" id="IPR051532">
    <property type="entry name" value="Ester_Hydrolysis_Enzymes"/>
</dbReference>
<feature type="compositionally biased region" description="Low complexity" evidence="1">
    <location>
        <begin position="350"/>
        <end position="361"/>
    </location>
</feature>
<keyword evidence="4" id="KW-0378">Hydrolase</keyword>
<evidence type="ECO:0000313" key="5">
    <source>
        <dbReference type="Proteomes" id="UP001056455"/>
    </source>
</evidence>
<dbReference type="SUPFAM" id="SSF52266">
    <property type="entry name" value="SGNH hydrolase"/>
    <property type="match status" value="1"/>
</dbReference>
<feature type="compositionally biased region" description="Basic and acidic residues" evidence="1">
    <location>
        <begin position="268"/>
        <end position="282"/>
    </location>
</feature>
<dbReference type="Pfam" id="PF13472">
    <property type="entry name" value="Lipase_GDSL_2"/>
    <property type="match status" value="1"/>
</dbReference>
<sequence>MSRASRARRAASAAAYGGGGVAIAGLAGWALLQAEVQIAKRVIGDGPGVSQKHEGTYGAGIGEAHRILVLGDSTAAGVGASRPEEAIGSIIATGVAALSGRPVELRNASRSGATSPQLLGQLERGLADMPDPEVVIIMIGANDVKERIDRAGSVRALSETVTRLVGLGAGVVVGTCPDLGTVRPIPQPLRALVQRWSRDLAAAQTVAVVEAGGRTVSTGDMLGPSFRESPAQMFSPDGLHPSSAGYARAAAALLPSVMDALGLRTLDTDRTPDHRRGEHVEPLAEAAQRAVLDPGSEVSAVDVDGRSRGERGRWAQLLRRHRNTDAPRREPAPDTDTDADTAPDSDADTDPAQAAPATAADSEAVPDRDLAPTDGADAPTHPDATT</sequence>
<protein>
    <submittedName>
        <fullName evidence="4">SGNH/GDSL hydrolase family protein</fullName>
    </submittedName>
</protein>
<dbReference type="CDD" id="cd01836">
    <property type="entry name" value="FeeA_FeeB_like"/>
    <property type="match status" value="1"/>
</dbReference>
<keyword evidence="5" id="KW-1185">Reference proteome</keyword>
<dbReference type="Gene3D" id="3.40.50.1110">
    <property type="entry name" value="SGNH hydrolase"/>
    <property type="match status" value="1"/>
</dbReference>
<evidence type="ECO:0000256" key="1">
    <source>
        <dbReference type="SAM" id="MobiDB-lite"/>
    </source>
</evidence>
<evidence type="ECO:0000256" key="2">
    <source>
        <dbReference type="SAM" id="Phobius"/>
    </source>
</evidence>